<dbReference type="GO" id="GO:0004177">
    <property type="term" value="F:aminopeptidase activity"/>
    <property type="evidence" value="ECO:0007669"/>
    <property type="project" value="UniProtKB-KW"/>
</dbReference>
<dbReference type="PANTHER" id="PTHR43722:SF1">
    <property type="entry name" value="PROLINE IMINOPEPTIDASE"/>
    <property type="match status" value="1"/>
</dbReference>
<evidence type="ECO:0000256" key="2">
    <source>
        <dbReference type="ARBA" id="ARBA00004496"/>
    </source>
</evidence>
<reference evidence="11 12" key="1">
    <citation type="journal article" date="2014" name="PLoS ONE">
        <title>The first complete genome sequence of the class fimbriimonadia in the phylum armatimonadetes.</title>
        <authorList>
            <person name="Hu Z.Y."/>
            <person name="Wang Y.Z."/>
            <person name="Im W.T."/>
            <person name="Wang S.Y."/>
            <person name="Zhao G.P."/>
            <person name="Zheng H.J."/>
            <person name="Quan Z.X."/>
        </authorList>
    </citation>
    <scope>NUCLEOTIDE SEQUENCE [LARGE SCALE GENOMIC DNA]</scope>
    <source>
        <strain evidence="11">Gsoil 348</strain>
    </source>
</reference>
<evidence type="ECO:0000256" key="8">
    <source>
        <dbReference type="ARBA" id="ARBA00022801"/>
    </source>
</evidence>
<dbReference type="GO" id="GO:0006508">
    <property type="term" value="P:proteolysis"/>
    <property type="evidence" value="ECO:0007669"/>
    <property type="project" value="UniProtKB-KW"/>
</dbReference>
<evidence type="ECO:0000256" key="9">
    <source>
        <dbReference type="ARBA" id="ARBA00029605"/>
    </source>
</evidence>
<evidence type="ECO:0000256" key="5">
    <source>
        <dbReference type="ARBA" id="ARBA00022438"/>
    </source>
</evidence>
<keyword evidence="8" id="KW-0378">Hydrolase</keyword>
<dbReference type="SUPFAM" id="SSF53474">
    <property type="entry name" value="alpha/beta-Hydrolases"/>
    <property type="match status" value="1"/>
</dbReference>
<evidence type="ECO:0000256" key="1">
    <source>
        <dbReference type="ARBA" id="ARBA00001585"/>
    </source>
</evidence>
<dbReference type="PANTHER" id="PTHR43722">
    <property type="entry name" value="PROLINE IMINOPEPTIDASE"/>
    <property type="match status" value="1"/>
</dbReference>
<comment type="catalytic activity">
    <reaction evidence="1">
        <text>Release of N-terminal proline from a peptide.</text>
        <dbReference type="EC" id="3.4.11.5"/>
    </reaction>
</comment>
<dbReference type="Pfam" id="PF00561">
    <property type="entry name" value="Abhydrolase_1"/>
    <property type="match status" value="1"/>
</dbReference>
<dbReference type="GO" id="GO:0005737">
    <property type="term" value="C:cytoplasm"/>
    <property type="evidence" value="ECO:0007669"/>
    <property type="project" value="UniProtKB-SubCell"/>
</dbReference>
<dbReference type="PRINTS" id="PR00793">
    <property type="entry name" value="PROAMNOPTASE"/>
</dbReference>
<dbReference type="EMBL" id="CP007139">
    <property type="protein sequence ID" value="AIE85289.1"/>
    <property type="molecule type" value="Genomic_DNA"/>
</dbReference>
<keyword evidence="6" id="KW-0963">Cytoplasm</keyword>
<dbReference type="InterPro" id="IPR029058">
    <property type="entry name" value="AB_hydrolase_fold"/>
</dbReference>
<protein>
    <recommendedName>
        <fullName evidence="4">prolyl aminopeptidase</fullName>
        <ecNumber evidence="4">3.4.11.5</ecNumber>
    </recommendedName>
    <alternativeName>
        <fullName evidence="9">Prolyl aminopeptidase</fullName>
    </alternativeName>
</protein>
<dbReference type="InterPro" id="IPR000073">
    <property type="entry name" value="AB_hydrolase_1"/>
</dbReference>
<dbReference type="HOGENOM" id="CLU_049285_1_0_0"/>
<dbReference type="Proteomes" id="UP000027982">
    <property type="component" value="Chromosome"/>
</dbReference>
<evidence type="ECO:0000313" key="11">
    <source>
        <dbReference type="EMBL" id="AIE85289.1"/>
    </source>
</evidence>
<comment type="similarity">
    <text evidence="3">Belongs to the peptidase S33 family.</text>
</comment>
<dbReference type="RefSeq" id="WP_025226130.1">
    <property type="nucleotide sequence ID" value="NZ_CP007139.1"/>
</dbReference>
<dbReference type="AlphaFoldDB" id="A0A068NUJ4"/>
<gene>
    <name evidence="11" type="ORF">OP10G_1921</name>
</gene>
<keyword evidence="7" id="KW-0645">Protease</keyword>
<dbReference type="InterPro" id="IPR002410">
    <property type="entry name" value="Peptidase_S33"/>
</dbReference>
<evidence type="ECO:0000259" key="10">
    <source>
        <dbReference type="Pfam" id="PF00561"/>
    </source>
</evidence>
<dbReference type="Gene3D" id="3.40.50.1820">
    <property type="entry name" value="alpha/beta hydrolase"/>
    <property type="match status" value="1"/>
</dbReference>
<comment type="subcellular location">
    <subcellularLocation>
        <location evidence="2">Cytoplasm</location>
    </subcellularLocation>
</comment>
<evidence type="ECO:0000256" key="7">
    <source>
        <dbReference type="ARBA" id="ARBA00022670"/>
    </source>
</evidence>
<feature type="domain" description="AB hydrolase-1" evidence="10">
    <location>
        <begin position="38"/>
        <end position="307"/>
    </location>
</feature>
<dbReference type="EC" id="3.4.11.5" evidence="4"/>
<keyword evidence="12" id="KW-1185">Reference proteome</keyword>
<keyword evidence="5" id="KW-0031">Aminopeptidase</keyword>
<dbReference type="InterPro" id="IPR005944">
    <property type="entry name" value="Pro_iminopeptidase"/>
</dbReference>
<evidence type="ECO:0000256" key="6">
    <source>
        <dbReference type="ARBA" id="ARBA00022490"/>
    </source>
</evidence>
<accession>A0A068NUJ4</accession>
<dbReference type="STRING" id="661478.OP10G_1921"/>
<name>A0A068NUJ4_FIMGI</name>
<evidence type="ECO:0000256" key="4">
    <source>
        <dbReference type="ARBA" id="ARBA00012568"/>
    </source>
</evidence>
<sequence length="329" mass="36861">MARVLEIRSDAGIDEGRFVRIGGIDQWIQVRGEDRGNPVLLVLHGGPGVSYVPFASAFRSWEKDFTVVHWDQRGAGKTFGRNGKSGSGEMSIDRMVEDGVEVAEWVCRHLKQSKVVLFCHSWGTILGLPMVQRRPDLFHAYVGTGQVVAMAKSEPISYDLLLEQAREGCNDKAVRALEQLGRPPYPNMRTWMMKQRLIMLTSPPPKSGKLPDIFTSAVFTPGYPLRDAYHWMVAFNFSLSHLYESFMSYDAAELPPTFQTPILIFQGADDIQAPTATVEEYFATIEAPQKLLVKFPEEGHTAVLSNPDLFLQELRRHVCPLISASVSFS</sequence>
<evidence type="ECO:0000256" key="3">
    <source>
        <dbReference type="ARBA" id="ARBA00010088"/>
    </source>
</evidence>
<dbReference type="KEGG" id="fgi:OP10G_1921"/>
<organism evidence="11 12">
    <name type="scientific">Fimbriimonas ginsengisoli Gsoil 348</name>
    <dbReference type="NCBI Taxonomy" id="661478"/>
    <lineage>
        <taxon>Bacteria</taxon>
        <taxon>Bacillati</taxon>
        <taxon>Armatimonadota</taxon>
        <taxon>Fimbriimonadia</taxon>
        <taxon>Fimbriimonadales</taxon>
        <taxon>Fimbriimonadaceae</taxon>
        <taxon>Fimbriimonas</taxon>
    </lineage>
</organism>
<dbReference type="eggNOG" id="COG2267">
    <property type="taxonomic scope" value="Bacteria"/>
</dbReference>
<evidence type="ECO:0000313" key="12">
    <source>
        <dbReference type="Proteomes" id="UP000027982"/>
    </source>
</evidence>
<proteinExistence type="inferred from homology"/>
<dbReference type="OrthoDB" id="53505at2"/>